<dbReference type="SMART" id="SM00567">
    <property type="entry name" value="EZ_HEAT"/>
    <property type="match status" value="3"/>
</dbReference>
<accession>A0A290WVJ5</accession>
<name>A0A290WVJ5_9BURK</name>
<dbReference type="InterPro" id="IPR004155">
    <property type="entry name" value="PBS_lyase_HEAT"/>
</dbReference>
<feature type="region of interest" description="Disordered" evidence="1">
    <location>
        <begin position="987"/>
        <end position="1015"/>
    </location>
</feature>
<proteinExistence type="predicted"/>
<dbReference type="Proteomes" id="UP000218437">
    <property type="component" value="Chromosome"/>
</dbReference>
<sequence length="1274" mass="140301">MHAADTDADCEKKTCPPRALMNRKDGSPMFKKILALAQGVVGLDEQAQLKKGLRGLAQISPALWERACEFVCEGRQEGVLLDMQAAAPRGGTLLGKPGRLYSHFYTHNLSNKDGALANESLRHRHQFYAQSDAATLDAALLVRLGKLLQAADGGDTLERTGAAVPQWLDYLLGDALFASFSETRAQATTVNRRGWDVVLLARLLAVDGEAEEGALQLVFERRELNEYVRDNCLQRLLAPGALDAYMLAHAAQVEQLPTLLSASGKVQLARRVGAAPALADAFAAILVRLAVDGGKSVRIEAAPHLAAIPVERRAVLLQQCLLTGKTEERVQAAELLGRSLGPQQGALLEQALAQEASKPVQAAIRNALSWLGAASDAGAAELPVPPLPPAPPAARLGDAALQLLQANHAALLEKYRAEARQEREDNQHAKHKYEWKQERLKRYEAFKPAWLEAAIRVFNGEAAKGDEGPLQSNLAREPVELQGKVAALPDFGVAHMARWLLATRRNIFHFWHDDFFQRWLAQQDLSTFDLRLLARAMRKAGDEHDSVAMACMASNWWGAKPQQVLAADMVWPLFAERPELIEQGLGLRAVERRRGVAPELGPTLEVLATFPLLPAQWLPRVMEIALGEGKQHRASAQQVLASLPDIGKRVAEALGSSKQDMRIGAARWLADLDYRAAVPALYQALDKETRETVIAALMTALEKLGEDPSPRLSPEILLAAARKGLKGKAPVGLAWFVFEALPACRWQDGMPVDADIIRWWVVLACKLKEPGGNALLLRYLGLLDAASRAALGETVLRLFITEDLRGPSLEVATAEAQARAPQAYLSYQDQARRYPEYYAAQGKMTEEQVFDQIRRNKMAEYLGSAIGEKGILALAAHTPGHVAISLLQAYMRDHYPRRAQIEAMLDALADGYDPAVIQLLLGIARRYRTASVQEKARLLVERIAQGKGWSHDQLGDRTIPTGGFDDSGRLDLSYGERVFQVTLDGAMKPRLHNPDGKEIKALPEPRQDESPELAKEAKQQLSVCKKELKQVITMQTARLYEAMCAGRVWPAQEWRDYLLGHPIAGRLVQALVWIREDDAGRTLLRPSDDGSLLDADDEEVTLPEGSRLRLAHASLLDAPQIAAWQRHFKDYKVKPLFEQLAHQLPDASLMAGRHIADREGWVGDTFGLRGAFGKHGYQRGQAEDGGVFTEYHKDFISAGLRAVIEFSGSSLPEELMAAALKTLQFYPLPRSWRDEAVPLADVPSVLLAETYADYLAVSKACGGYDAQWESKMPW</sequence>
<evidence type="ECO:0000256" key="1">
    <source>
        <dbReference type="SAM" id="MobiDB-lite"/>
    </source>
</evidence>
<evidence type="ECO:0000259" key="2">
    <source>
        <dbReference type="Pfam" id="PF13569"/>
    </source>
</evidence>
<evidence type="ECO:0000313" key="4">
    <source>
        <dbReference type="Proteomes" id="UP000218437"/>
    </source>
</evidence>
<dbReference type="GO" id="GO:0016829">
    <property type="term" value="F:lyase activity"/>
    <property type="evidence" value="ECO:0007669"/>
    <property type="project" value="UniProtKB-KW"/>
</dbReference>
<dbReference type="AlphaFoldDB" id="A0A290WVJ5"/>
<evidence type="ECO:0000313" key="3">
    <source>
        <dbReference type="EMBL" id="ATD60929.1"/>
    </source>
</evidence>
<dbReference type="EMBL" id="CP023422">
    <property type="protein sequence ID" value="ATD60929.1"/>
    <property type="molecule type" value="Genomic_DNA"/>
</dbReference>
<feature type="compositionally biased region" description="Basic and acidic residues" evidence="1">
    <location>
        <begin position="992"/>
        <end position="1015"/>
    </location>
</feature>
<dbReference type="InterPro" id="IPR025406">
    <property type="entry name" value="DUF4132"/>
</dbReference>
<protein>
    <submittedName>
        <fullName evidence="3">PBS lyase</fullName>
    </submittedName>
</protein>
<keyword evidence="3" id="KW-0456">Lyase</keyword>
<reference evidence="3 4" key="1">
    <citation type="submission" date="2017-09" db="EMBL/GenBank/DDBJ databases">
        <title>Complete genome sequence of Janthinobacterium svalbardensis PAMC 27463.</title>
        <authorList>
            <person name="Cho Y.-J."/>
            <person name="Cho A."/>
            <person name="Kim O.-S."/>
            <person name="Lee J.-I."/>
        </authorList>
    </citation>
    <scope>NUCLEOTIDE SEQUENCE [LARGE SCALE GENOMIC DNA]</scope>
    <source>
        <strain evidence="3 4">PAMC 27463</strain>
    </source>
</reference>
<feature type="domain" description="DUF4132" evidence="2">
    <location>
        <begin position="996"/>
        <end position="1143"/>
    </location>
</feature>
<dbReference type="Pfam" id="PF13569">
    <property type="entry name" value="DUF4132"/>
    <property type="match status" value="1"/>
</dbReference>
<dbReference type="Gene3D" id="1.25.10.10">
    <property type="entry name" value="Leucine-rich Repeat Variant"/>
    <property type="match status" value="1"/>
</dbReference>
<keyword evidence="4" id="KW-1185">Reference proteome</keyword>
<organism evidence="3 4">
    <name type="scientific">Janthinobacterium svalbardensis</name>
    <dbReference type="NCBI Taxonomy" id="368607"/>
    <lineage>
        <taxon>Bacteria</taxon>
        <taxon>Pseudomonadati</taxon>
        <taxon>Pseudomonadota</taxon>
        <taxon>Betaproteobacteria</taxon>
        <taxon>Burkholderiales</taxon>
        <taxon>Oxalobacteraceae</taxon>
        <taxon>Janthinobacterium</taxon>
    </lineage>
</organism>
<dbReference type="KEGG" id="jsv:CNX70_12720"/>
<dbReference type="InterPro" id="IPR011989">
    <property type="entry name" value="ARM-like"/>
</dbReference>
<gene>
    <name evidence="3" type="ORF">CNX70_12720</name>
</gene>